<evidence type="ECO:0000259" key="2">
    <source>
        <dbReference type="Pfam" id="PF01557"/>
    </source>
</evidence>
<dbReference type="Gene3D" id="3.90.850.10">
    <property type="entry name" value="Fumarylacetoacetase-like, C-terminal domain"/>
    <property type="match status" value="1"/>
</dbReference>
<dbReference type="GO" id="GO:0046872">
    <property type="term" value="F:metal ion binding"/>
    <property type="evidence" value="ECO:0007669"/>
    <property type="project" value="UniProtKB-KW"/>
</dbReference>
<dbReference type="PANTHER" id="PTHR11820">
    <property type="entry name" value="ACYLPYRUVASE"/>
    <property type="match status" value="1"/>
</dbReference>
<gene>
    <name evidence="3" type="ORF">METZ01_LOCUS408497</name>
</gene>
<evidence type="ECO:0000256" key="1">
    <source>
        <dbReference type="ARBA" id="ARBA00022723"/>
    </source>
</evidence>
<organism evidence="3">
    <name type="scientific">marine metagenome</name>
    <dbReference type="NCBI Taxonomy" id="408172"/>
    <lineage>
        <taxon>unclassified sequences</taxon>
        <taxon>metagenomes</taxon>
        <taxon>ecological metagenomes</taxon>
    </lineage>
</organism>
<dbReference type="InterPro" id="IPR011234">
    <property type="entry name" value="Fumarylacetoacetase-like_C"/>
</dbReference>
<dbReference type="InterPro" id="IPR036663">
    <property type="entry name" value="Fumarylacetoacetase_C_sf"/>
</dbReference>
<dbReference type="SUPFAM" id="SSF56529">
    <property type="entry name" value="FAH"/>
    <property type="match status" value="1"/>
</dbReference>
<dbReference type="EMBL" id="UINC01158220">
    <property type="protein sequence ID" value="SVD55643.1"/>
    <property type="molecule type" value="Genomic_DNA"/>
</dbReference>
<keyword evidence="1" id="KW-0479">Metal-binding</keyword>
<reference evidence="3" key="1">
    <citation type="submission" date="2018-05" db="EMBL/GenBank/DDBJ databases">
        <authorList>
            <person name="Lanie J.A."/>
            <person name="Ng W.-L."/>
            <person name="Kazmierczak K.M."/>
            <person name="Andrzejewski T.M."/>
            <person name="Davidsen T.M."/>
            <person name="Wayne K.J."/>
            <person name="Tettelin H."/>
            <person name="Glass J.I."/>
            <person name="Rusch D."/>
            <person name="Podicherti R."/>
            <person name="Tsui H.-C.T."/>
            <person name="Winkler M.E."/>
        </authorList>
    </citation>
    <scope>NUCLEOTIDE SEQUENCE</scope>
</reference>
<dbReference type="Pfam" id="PF01557">
    <property type="entry name" value="FAA_hydrolase"/>
    <property type="match status" value="1"/>
</dbReference>
<feature type="non-terminal residue" evidence="3">
    <location>
        <position position="1"/>
    </location>
</feature>
<feature type="domain" description="Fumarylacetoacetase-like C-terminal" evidence="2">
    <location>
        <begin position="5"/>
        <end position="111"/>
    </location>
</feature>
<name>A0A382WA15_9ZZZZ</name>
<sequence length="112" mass="11993">QSEAKKKGHPWDSGKGFVHLAPCGAIHPVSEIGHPRQGIISLEINGEPRQQGNLDQMIWGIPDMISILSGLFQLIPGDLIYTGTPAGVGPVLEGDMLQGRIEGIGSLEITFR</sequence>
<evidence type="ECO:0000313" key="3">
    <source>
        <dbReference type="EMBL" id="SVD55643.1"/>
    </source>
</evidence>
<dbReference type="PANTHER" id="PTHR11820:SF90">
    <property type="entry name" value="FLUTATHIONE S-TRANSFERASE"/>
    <property type="match status" value="1"/>
</dbReference>
<proteinExistence type="predicted"/>
<protein>
    <recommendedName>
        <fullName evidence="2">Fumarylacetoacetase-like C-terminal domain-containing protein</fullName>
    </recommendedName>
</protein>
<dbReference type="GO" id="GO:0018773">
    <property type="term" value="F:acetylpyruvate hydrolase activity"/>
    <property type="evidence" value="ECO:0007669"/>
    <property type="project" value="TreeGrafter"/>
</dbReference>
<dbReference type="AlphaFoldDB" id="A0A382WA15"/>
<accession>A0A382WA15</accession>